<evidence type="ECO:0000256" key="1">
    <source>
        <dbReference type="ARBA" id="ARBA00004196"/>
    </source>
</evidence>
<dbReference type="Gene3D" id="2.40.420.20">
    <property type="match status" value="1"/>
</dbReference>
<dbReference type="Gene3D" id="2.40.50.100">
    <property type="match status" value="1"/>
</dbReference>
<dbReference type="NCBIfam" id="TIGR01730">
    <property type="entry name" value="RND_mfp"/>
    <property type="match status" value="1"/>
</dbReference>
<organism evidence="8 9">
    <name type="scientific">Blastomonas natatoria</name>
    <dbReference type="NCBI Taxonomy" id="34015"/>
    <lineage>
        <taxon>Bacteria</taxon>
        <taxon>Pseudomonadati</taxon>
        <taxon>Pseudomonadota</taxon>
        <taxon>Alphaproteobacteria</taxon>
        <taxon>Sphingomonadales</taxon>
        <taxon>Sphingomonadaceae</taxon>
        <taxon>Blastomonas</taxon>
    </lineage>
</organism>
<comment type="caution">
    <text evidence="8">The sequence shown here is derived from an EMBL/GenBank/DDBJ whole genome shotgun (WGS) entry which is preliminary data.</text>
</comment>
<dbReference type="InterPro" id="IPR058624">
    <property type="entry name" value="MdtA-like_HH"/>
</dbReference>
<keyword evidence="9" id="KW-1185">Reference proteome</keyword>
<feature type="region of interest" description="Disordered" evidence="3">
    <location>
        <begin position="382"/>
        <end position="404"/>
    </location>
</feature>
<dbReference type="EMBL" id="QJJM01000002">
    <property type="protein sequence ID" value="PXW78633.1"/>
    <property type="molecule type" value="Genomic_DNA"/>
</dbReference>
<accession>A0A2V3VA24</accession>
<dbReference type="SUPFAM" id="SSF111369">
    <property type="entry name" value="HlyD-like secretion proteins"/>
    <property type="match status" value="1"/>
</dbReference>
<dbReference type="InterPro" id="IPR006143">
    <property type="entry name" value="RND_pump_MFP"/>
</dbReference>
<evidence type="ECO:0000259" key="4">
    <source>
        <dbReference type="Pfam" id="PF25876"/>
    </source>
</evidence>
<name>A0A2V3VA24_9SPHN</name>
<protein>
    <submittedName>
        <fullName evidence="8">Membrane fusion protein (Multidrug efflux system)</fullName>
    </submittedName>
</protein>
<comment type="subcellular location">
    <subcellularLocation>
        <location evidence="1">Cell envelope</location>
    </subcellularLocation>
</comment>
<dbReference type="InterPro" id="IPR058627">
    <property type="entry name" value="MdtA-like_C"/>
</dbReference>
<dbReference type="Pfam" id="PF25944">
    <property type="entry name" value="Beta-barrel_RND"/>
    <property type="match status" value="1"/>
</dbReference>
<dbReference type="InterPro" id="IPR058626">
    <property type="entry name" value="MdtA-like_b-barrel"/>
</dbReference>
<proteinExistence type="inferred from homology"/>
<feature type="domain" description="Multidrug resistance protein MdtA-like alpha-helical hairpin" evidence="4">
    <location>
        <begin position="118"/>
        <end position="187"/>
    </location>
</feature>
<gene>
    <name evidence="8" type="ORF">C7451_102305</name>
</gene>
<dbReference type="Pfam" id="PF25917">
    <property type="entry name" value="BSH_RND"/>
    <property type="match status" value="1"/>
</dbReference>
<reference evidence="8 9" key="1">
    <citation type="submission" date="2018-05" db="EMBL/GenBank/DDBJ databases">
        <title>Genomic Encyclopedia of Type Strains, Phase IV (KMG-IV): sequencing the most valuable type-strain genomes for metagenomic binning, comparative biology and taxonomic classification.</title>
        <authorList>
            <person name="Goeker M."/>
        </authorList>
    </citation>
    <scope>NUCLEOTIDE SEQUENCE [LARGE SCALE GENOMIC DNA]</scope>
    <source>
        <strain evidence="8 9">DSM 3183</strain>
    </source>
</reference>
<dbReference type="GO" id="GO:0046677">
    <property type="term" value="P:response to antibiotic"/>
    <property type="evidence" value="ECO:0007669"/>
    <property type="project" value="TreeGrafter"/>
</dbReference>
<evidence type="ECO:0000256" key="3">
    <source>
        <dbReference type="SAM" id="MobiDB-lite"/>
    </source>
</evidence>
<dbReference type="FunFam" id="2.40.420.20:FF:000001">
    <property type="entry name" value="Efflux RND transporter periplasmic adaptor subunit"/>
    <property type="match status" value="1"/>
</dbReference>
<dbReference type="PANTHER" id="PTHR30158">
    <property type="entry name" value="ACRA/E-RELATED COMPONENT OF DRUG EFFLUX TRANSPORTER"/>
    <property type="match status" value="1"/>
</dbReference>
<dbReference type="Proteomes" id="UP000248014">
    <property type="component" value="Unassembled WGS sequence"/>
</dbReference>
<dbReference type="Gene3D" id="2.40.30.170">
    <property type="match status" value="1"/>
</dbReference>
<evidence type="ECO:0000256" key="2">
    <source>
        <dbReference type="ARBA" id="ARBA00009477"/>
    </source>
</evidence>
<feature type="domain" description="Multidrug resistance protein MdtA-like barrel-sandwich hybrid" evidence="5">
    <location>
        <begin position="79"/>
        <end position="220"/>
    </location>
</feature>
<evidence type="ECO:0000259" key="6">
    <source>
        <dbReference type="Pfam" id="PF25944"/>
    </source>
</evidence>
<evidence type="ECO:0000313" key="8">
    <source>
        <dbReference type="EMBL" id="PXW78633.1"/>
    </source>
</evidence>
<evidence type="ECO:0000259" key="5">
    <source>
        <dbReference type="Pfam" id="PF25917"/>
    </source>
</evidence>
<feature type="domain" description="Multidrug resistance protein MdtA-like C-terminal permuted SH3" evidence="7">
    <location>
        <begin position="315"/>
        <end position="376"/>
    </location>
</feature>
<dbReference type="Pfam" id="PF25876">
    <property type="entry name" value="HH_MFP_RND"/>
    <property type="match status" value="1"/>
</dbReference>
<dbReference type="AlphaFoldDB" id="A0A2V3VA24"/>
<dbReference type="PANTHER" id="PTHR30158:SF3">
    <property type="entry name" value="MULTIDRUG EFFLUX PUMP SUBUNIT ACRA-RELATED"/>
    <property type="match status" value="1"/>
</dbReference>
<evidence type="ECO:0000313" key="9">
    <source>
        <dbReference type="Proteomes" id="UP000248014"/>
    </source>
</evidence>
<dbReference type="Pfam" id="PF25967">
    <property type="entry name" value="RND-MFP_C"/>
    <property type="match status" value="1"/>
</dbReference>
<comment type="similarity">
    <text evidence="2">Belongs to the membrane fusion protein (MFP) (TC 8.A.1) family.</text>
</comment>
<dbReference type="Gene3D" id="1.10.287.470">
    <property type="entry name" value="Helix hairpin bin"/>
    <property type="match status" value="1"/>
</dbReference>
<sequence>MSPCFCEFAIHPSVRPIRTFPKRFALIGLAALALASCSGKDDGKGRQRPVPEVGYVVTSASAVPVAVELAGRIAAFEMSEVRPQVTGLIKRRLFTEGAYVRAGQTLYEIDPRLFRAATDQASANLNSALANAEATRIRAERLKPLAEAQAVAMQDYVDAVAAARQAAAAVQQGRAQVQTANVNLQFTRVPAPISGRIGRSLFTVGALVTGNQAEPLAVIQGVDPVFVDIQQSSADLLALRRSLAQGGAVPASASVSLVLEDGSEYGPRGVVQFSEVMVNAATGTVTLRARFPNPQGLLLPGMFVRARFDQAINTNAILVPQAAVTHNARGEASVFVVDTGNKAAERKVKADRAVGNDWVVTNGLKPGDKVIVQGLAKIRPGAPIRPVPASKPQVIAAPKPDKKS</sequence>
<feature type="domain" description="Multidrug resistance protein MdtA-like beta-barrel" evidence="6">
    <location>
        <begin position="224"/>
        <end position="310"/>
    </location>
</feature>
<dbReference type="GO" id="GO:0022857">
    <property type="term" value="F:transmembrane transporter activity"/>
    <property type="evidence" value="ECO:0007669"/>
    <property type="project" value="InterPro"/>
</dbReference>
<dbReference type="InterPro" id="IPR058625">
    <property type="entry name" value="MdtA-like_BSH"/>
</dbReference>
<dbReference type="GO" id="GO:0005886">
    <property type="term" value="C:plasma membrane"/>
    <property type="evidence" value="ECO:0007669"/>
    <property type="project" value="UniProtKB-SubCell"/>
</dbReference>
<evidence type="ECO:0000259" key="7">
    <source>
        <dbReference type="Pfam" id="PF25967"/>
    </source>
</evidence>